<accession>A0A0A5I1X2</accession>
<evidence type="ECO:0000313" key="1">
    <source>
        <dbReference type="EMBL" id="KGX89857.1"/>
    </source>
</evidence>
<proteinExistence type="predicted"/>
<dbReference type="EMBL" id="AVPE01000019">
    <property type="protein sequence ID" value="KGX89857.1"/>
    <property type="molecule type" value="Genomic_DNA"/>
</dbReference>
<protein>
    <recommendedName>
        <fullName evidence="3">Lipoprotein</fullName>
    </recommendedName>
</protein>
<organism evidence="1 2">
    <name type="scientific">Pontibacillus halophilus JSM 076056 = DSM 19796</name>
    <dbReference type="NCBI Taxonomy" id="1385510"/>
    <lineage>
        <taxon>Bacteria</taxon>
        <taxon>Bacillati</taxon>
        <taxon>Bacillota</taxon>
        <taxon>Bacilli</taxon>
        <taxon>Bacillales</taxon>
        <taxon>Bacillaceae</taxon>
        <taxon>Pontibacillus</taxon>
    </lineage>
</organism>
<dbReference type="STRING" id="1385510.GCA_000425205_03510"/>
<dbReference type="Proteomes" id="UP000030528">
    <property type="component" value="Unassembled WGS sequence"/>
</dbReference>
<dbReference type="AlphaFoldDB" id="A0A0A5I1X2"/>
<sequence length="215" mass="24655">MKLKNIVKVMSLISLFIMGSCQMSKDQVTDPEEVAAKDLPDVPAFEDEFTRGFLTSTQETRPGYYSFLSKTEQFKMDFPRNGVIGEQSYSVEENNSEGIYIGMDNDDSNIRIFLEYYGQGTEPSLETSISTLEGSVGEDLTFKEQKTYPYDLYLASYINDNPKRKGLVAILENNNEVLWVRYTIESLYKGGSEQVFTRETEEFMEWIKSIVFQEG</sequence>
<evidence type="ECO:0008006" key="3">
    <source>
        <dbReference type="Google" id="ProtNLM"/>
    </source>
</evidence>
<keyword evidence="2" id="KW-1185">Reference proteome</keyword>
<reference evidence="1 2" key="1">
    <citation type="submission" date="2013-08" db="EMBL/GenBank/DDBJ databases">
        <authorList>
            <person name="Huang J."/>
            <person name="Wang G."/>
        </authorList>
    </citation>
    <scope>NUCLEOTIDE SEQUENCE [LARGE SCALE GENOMIC DNA]</scope>
    <source>
        <strain evidence="1 2">JSM 076056</strain>
    </source>
</reference>
<dbReference type="PROSITE" id="PS51257">
    <property type="entry name" value="PROKAR_LIPOPROTEIN"/>
    <property type="match status" value="1"/>
</dbReference>
<evidence type="ECO:0000313" key="2">
    <source>
        <dbReference type="Proteomes" id="UP000030528"/>
    </source>
</evidence>
<dbReference type="eggNOG" id="ENOG50331MZ">
    <property type="taxonomic scope" value="Bacteria"/>
</dbReference>
<name>A0A0A5I1X2_9BACI</name>
<comment type="caution">
    <text evidence="1">The sequence shown here is derived from an EMBL/GenBank/DDBJ whole genome shotgun (WGS) entry which is preliminary data.</text>
</comment>
<gene>
    <name evidence="1" type="ORF">N781_09060</name>
</gene>